<dbReference type="GO" id="GO:0003677">
    <property type="term" value="F:DNA binding"/>
    <property type="evidence" value="ECO:0007669"/>
    <property type="project" value="UniProtKB-KW"/>
</dbReference>
<evidence type="ECO:0000256" key="2">
    <source>
        <dbReference type="ARBA" id="ARBA00023125"/>
    </source>
</evidence>
<dbReference type="InterPro" id="IPR036390">
    <property type="entry name" value="WH_DNA-bd_sf"/>
</dbReference>
<accession>A0A1H6Z658</accession>
<protein>
    <submittedName>
        <fullName evidence="5">DNA-binding transcriptional regulator, MarR family</fullName>
    </submittedName>
</protein>
<dbReference type="AlphaFoldDB" id="A0A1H6Z658"/>
<dbReference type="EMBL" id="FNZK01000008">
    <property type="protein sequence ID" value="SEJ48196.1"/>
    <property type="molecule type" value="Genomic_DNA"/>
</dbReference>
<keyword evidence="1" id="KW-0805">Transcription regulation</keyword>
<dbReference type="SMART" id="SM00347">
    <property type="entry name" value="HTH_MARR"/>
    <property type="match status" value="1"/>
</dbReference>
<keyword evidence="3" id="KW-0804">Transcription</keyword>
<keyword evidence="2 5" id="KW-0238">DNA-binding</keyword>
<reference evidence="5 6" key="1">
    <citation type="submission" date="2016-10" db="EMBL/GenBank/DDBJ databases">
        <authorList>
            <person name="de Groot N.N."/>
        </authorList>
    </citation>
    <scope>NUCLEOTIDE SEQUENCE [LARGE SCALE GENOMIC DNA]</scope>
    <source>
        <strain evidence="5 6">DSM 2179</strain>
    </source>
</reference>
<evidence type="ECO:0000259" key="4">
    <source>
        <dbReference type="PROSITE" id="PS50995"/>
    </source>
</evidence>
<dbReference type="GO" id="GO:0003700">
    <property type="term" value="F:DNA-binding transcription factor activity"/>
    <property type="evidence" value="ECO:0007669"/>
    <property type="project" value="InterPro"/>
</dbReference>
<dbReference type="PANTHER" id="PTHR42756:SF1">
    <property type="entry name" value="TRANSCRIPTIONAL REPRESSOR OF EMRAB OPERON"/>
    <property type="match status" value="1"/>
</dbReference>
<feature type="domain" description="HTH marR-type" evidence="4">
    <location>
        <begin position="1"/>
        <end position="128"/>
    </location>
</feature>
<proteinExistence type="predicted"/>
<evidence type="ECO:0000256" key="3">
    <source>
        <dbReference type="ARBA" id="ARBA00023163"/>
    </source>
</evidence>
<dbReference type="Pfam" id="PF01047">
    <property type="entry name" value="MarR"/>
    <property type="match status" value="1"/>
</dbReference>
<dbReference type="Gene3D" id="1.10.10.10">
    <property type="entry name" value="Winged helix-like DNA-binding domain superfamily/Winged helix DNA-binding domain"/>
    <property type="match status" value="1"/>
</dbReference>
<dbReference type="InterPro" id="IPR000835">
    <property type="entry name" value="HTH_MarR-typ"/>
</dbReference>
<keyword evidence="6" id="KW-1185">Reference proteome</keyword>
<evidence type="ECO:0000256" key="1">
    <source>
        <dbReference type="ARBA" id="ARBA00023015"/>
    </source>
</evidence>
<dbReference type="SUPFAM" id="SSF46785">
    <property type="entry name" value="Winged helix' DNA-binding domain"/>
    <property type="match status" value="1"/>
</dbReference>
<evidence type="ECO:0000313" key="5">
    <source>
        <dbReference type="EMBL" id="SEJ48196.1"/>
    </source>
</evidence>
<dbReference type="PANTHER" id="PTHR42756">
    <property type="entry name" value="TRANSCRIPTIONAL REGULATOR, MARR"/>
    <property type="match status" value="1"/>
</dbReference>
<name>A0A1H6Z658_9FIRM</name>
<evidence type="ECO:0000313" key="6">
    <source>
        <dbReference type="Proteomes" id="UP000199662"/>
    </source>
</evidence>
<dbReference type="STRING" id="84035.SAMN05660742_108149"/>
<gene>
    <name evidence="5" type="ORF">SAMN05660742_108149</name>
</gene>
<dbReference type="PRINTS" id="PR00598">
    <property type="entry name" value="HTHMARR"/>
</dbReference>
<dbReference type="Proteomes" id="UP000199662">
    <property type="component" value="Unassembled WGS sequence"/>
</dbReference>
<dbReference type="InterPro" id="IPR036388">
    <property type="entry name" value="WH-like_DNA-bd_sf"/>
</dbReference>
<organism evidence="5 6">
    <name type="scientific">Propionispira arboris</name>
    <dbReference type="NCBI Taxonomy" id="84035"/>
    <lineage>
        <taxon>Bacteria</taxon>
        <taxon>Bacillati</taxon>
        <taxon>Bacillota</taxon>
        <taxon>Negativicutes</taxon>
        <taxon>Selenomonadales</taxon>
        <taxon>Selenomonadaceae</taxon>
        <taxon>Propionispira</taxon>
    </lineage>
</organism>
<dbReference type="PROSITE" id="PS50995">
    <property type="entry name" value="HTH_MARR_2"/>
    <property type="match status" value="1"/>
</dbReference>
<sequence>MHQLYQTTRAISKNLNYLLGEYGIFSSEWTILKMIKEKGNMSQVALSSYLNIEPAAISKSLVKLEKKGFIERKVGTDKREKNIYLTAIALEQYPDLIQIVAKHREQTLAALSQSQQQELIALLKTMYANTLAK</sequence>